<accession>A0A167SAV8</accession>
<evidence type="ECO:0000256" key="1">
    <source>
        <dbReference type="SAM" id="MobiDB-lite"/>
    </source>
</evidence>
<protein>
    <submittedName>
        <fullName evidence="2">Uncharacterized protein</fullName>
    </submittedName>
</protein>
<proteinExistence type="predicted"/>
<reference evidence="2" key="1">
    <citation type="journal article" date="2014" name="Genome Announc.">
        <title>Complete sequencing and chromosome-scale genome assembly of the industrial progenitor strain P2niaD18 from the penicillin producer Penicillium chrysogenum.</title>
        <authorList>
            <person name="Specht T."/>
            <person name="Dahlmann T.A."/>
            <person name="Zadra I."/>
            <person name="Kurnsteiner H."/>
            <person name="Kuck U."/>
        </authorList>
    </citation>
    <scope>NUCLEOTIDE SEQUENCE [LARGE SCALE GENOMIC DNA]</scope>
    <source>
        <strain evidence="2">P2niaD18</strain>
    </source>
</reference>
<name>A0A167SAV8_PENCH</name>
<sequence>MIRSFTNSATMGCWDGSLSAGFSLFIFDSRRRFEITKAIAAAARIIPAPTPTPIPAAAPGLMSDDEDNDVEDVFVFETDVAVADGVEYVADPVVGRYMIVLRLDGPGAGKTSSVGSEQSGCPPFEASCGNN</sequence>
<feature type="region of interest" description="Disordered" evidence="1">
    <location>
        <begin position="110"/>
        <end position="131"/>
    </location>
</feature>
<organism evidence="2">
    <name type="scientific">Penicillium chrysogenum</name>
    <name type="common">Penicillium notatum</name>
    <dbReference type="NCBI Taxonomy" id="5076"/>
    <lineage>
        <taxon>Eukaryota</taxon>
        <taxon>Fungi</taxon>
        <taxon>Dikarya</taxon>
        <taxon>Ascomycota</taxon>
        <taxon>Pezizomycotina</taxon>
        <taxon>Eurotiomycetes</taxon>
        <taxon>Eurotiomycetidae</taxon>
        <taxon>Eurotiales</taxon>
        <taxon>Aspergillaceae</taxon>
        <taxon>Penicillium</taxon>
        <taxon>Penicillium chrysogenum species complex</taxon>
    </lineage>
</organism>
<feature type="compositionally biased region" description="Polar residues" evidence="1">
    <location>
        <begin position="110"/>
        <end position="119"/>
    </location>
</feature>
<dbReference type="AlphaFoldDB" id="A0A167SAV8"/>
<evidence type="ECO:0000313" key="2">
    <source>
        <dbReference type="EMBL" id="KZN86970.1"/>
    </source>
</evidence>
<dbReference type="Proteomes" id="UP000076449">
    <property type="component" value="Chromosome II"/>
</dbReference>
<dbReference type="EMBL" id="CM002799">
    <property type="protein sequence ID" value="KZN86970.1"/>
    <property type="molecule type" value="Genomic_DNA"/>
</dbReference>
<gene>
    <name evidence="2" type="ORF">EN45_055240</name>
</gene>